<evidence type="ECO:0000256" key="1">
    <source>
        <dbReference type="SAM" id="SignalP"/>
    </source>
</evidence>
<comment type="caution">
    <text evidence="3">The sequence shown here is derived from an EMBL/GenBank/DDBJ whole genome shotgun (WGS) entry which is preliminary data.</text>
</comment>
<accession>A0A937AAE9</accession>
<dbReference type="NCBIfam" id="TIGR04183">
    <property type="entry name" value="Por_Secre_tail"/>
    <property type="match status" value="1"/>
</dbReference>
<dbReference type="Gene3D" id="2.60.40.3080">
    <property type="match status" value="1"/>
</dbReference>
<keyword evidence="4" id="KW-1185">Reference proteome</keyword>
<dbReference type="InterPro" id="IPR026444">
    <property type="entry name" value="Secre_tail"/>
</dbReference>
<dbReference type="RefSeq" id="WP_201919671.1">
    <property type="nucleotide sequence ID" value="NZ_JAERQG010000002.1"/>
</dbReference>
<evidence type="ECO:0000313" key="4">
    <source>
        <dbReference type="Proteomes" id="UP000642920"/>
    </source>
</evidence>
<evidence type="ECO:0000259" key="2">
    <source>
        <dbReference type="Pfam" id="PF18962"/>
    </source>
</evidence>
<evidence type="ECO:0000313" key="3">
    <source>
        <dbReference type="EMBL" id="MBL0765240.1"/>
    </source>
</evidence>
<dbReference type="AlphaFoldDB" id="A0A937AAE9"/>
<sequence length="152" mass="16971">MRYYIVPIIILISLSTSLAQSINNAGETVQNEGIQISWSLGNIAYPSNSNVSEGGENRYQFLDKATVTSIQKEWNINISFFPNPTKGTLNITHDLAYKTINISVSNLDGQNIIHDTMSSNSKTIDLSKLQEGIYLISLESENQLKTFKILKK</sequence>
<reference evidence="3" key="1">
    <citation type="submission" date="2021-01" db="EMBL/GenBank/DDBJ databases">
        <title>Marivirga sp. nov., isolated from intertidal surface sediments.</title>
        <authorList>
            <person name="Zhang M."/>
        </authorList>
    </citation>
    <scope>NUCLEOTIDE SEQUENCE</scope>
    <source>
        <strain evidence="3">SM1354</strain>
    </source>
</reference>
<dbReference type="Pfam" id="PF18962">
    <property type="entry name" value="Por_Secre_tail"/>
    <property type="match status" value="1"/>
</dbReference>
<dbReference type="Proteomes" id="UP000642920">
    <property type="component" value="Unassembled WGS sequence"/>
</dbReference>
<feature type="domain" description="Secretion system C-terminal sorting" evidence="2">
    <location>
        <begin position="81"/>
        <end position="148"/>
    </location>
</feature>
<name>A0A937AAE9_9BACT</name>
<protein>
    <submittedName>
        <fullName evidence="3">T9SS type A sorting domain-containing protein</fullName>
    </submittedName>
</protein>
<feature type="chain" id="PRO_5036876432" evidence="1">
    <location>
        <begin position="20"/>
        <end position="152"/>
    </location>
</feature>
<dbReference type="EMBL" id="JAERQG010000002">
    <property type="protein sequence ID" value="MBL0765240.1"/>
    <property type="molecule type" value="Genomic_DNA"/>
</dbReference>
<keyword evidence="1" id="KW-0732">Signal</keyword>
<proteinExistence type="predicted"/>
<organism evidence="3 4">
    <name type="scientific">Marivirga atlantica</name>
    <dbReference type="NCBI Taxonomy" id="1548457"/>
    <lineage>
        <taxon>Bacteria</taxon>
        <taxon>Pseudomonadati</taxon>
        <taxon>Bacteroidota</taxon>
        <taxon>Cytophagia</taxon>
        <taxon>Cytophagales</taxon>
        <taxon>Marivirgaceae</taxon>
        <taxon>Marivirga</taxon>
    </lineage>
</organism>
<feature type="signal peptide" evidence="1">
    <location>
        <begin position="1"/>
        <end position="19"/>
    </location>
</feature>
<gene>
    <name evidence="3" type="ORF">JKP34_08275</name>
</gene>